<evidence type="ECO:0000256" key="1">
    <source>
        <dbReference type="SAM" id="Coils"/>
    </source>
</evidence>
<accession>A0ABN9R8J7</accession>
<dbReference type="Proteomes" id="UP001189429">
    <property type="component" value="Unassembled WGS sequence"/>
</dbReference>
<feature type="coiled-coil region" evidence="1">
    <location>
        <begin position="46"/>
        <end position="87"/>
    </location>
</feature>
<comment type="caution">
    <text evidence="2">The sequence shown here is derived from an EMBL/GenBank/DDBJ whole genome shotgun (WGS) entry which is preliminary data.</text>
</comment>
<reference evidence="2" key="1">
    <citation type="submission" date="2023-10" db="EMBL/GenBank/DDBJ databases">
        <authorList>
            <person name="Chen Y."/>
            <person name="Shah S."/>
            <person name="Dougan E. K."/>
            <person name="Thang M."/>
            <person name="Chan C."/>
        </authorList>
    </citation>
    <scope>NUCLEOTIDE SEQUENCE [LARGE SCALE GENOMIC DNA]</scope>
</reference>
<gene>
    <name evidence="2" type="ORF">PCOR1329_LOCUS18574</name>
</gene>
<dbReference type="EMBL" id="CAUYUJ010005858">
    <property type="protein sequence ID" value="CAK0815213.1"/>
    <property type="molecule type" value="Genomic_DNA"/>
</dbReference>
<keyword evidence="1" id="KW-0175">Coiled coil</keyword>
<proteinExistence type="predicted"/>
<evidence type="ECO:0000313" key="2">
    <source>
        <dbReference type="EMBL" id="CAK0815213.1"/>
    </source>
</evidence>
<organism evidence="2 3">
    <name type="scientific">Prorocentrum cordatum</name>
    <dbReference type="NCBI Taxonomy" id="2364126"/>
    <lineage>
        <taxon>Eukaryota</taxon>
        <taxon>Sar</taxon>
        <taxon>Alveolata</taxon>
        <taxon>Dinophyceae</taxon>
        <taxon>Prorocentrales</taxon>
        <taxon>Prorocentraceae</taxon>
        <taxon>Prorocentrum</taxon>
    </lineage>
</organism>
<feature type="non-terminal residue" evidence="2">
    <location>
        <position position="96"/>
    </location>
</feature>
<protein>
    <submittedName>
        <fullName evidence="2">Uncharacterized protein</fullName>
    </submittedName>
</protein>
<sequence>MANQPEHVRSAFWTRGLPPLEAAVAPIPPPVEIVKSWGLFVGDQEASSMAENVDRLFDSVKALEEKIVQAKEEKEQLIARARTAQTTSKVNEMLSD</sequence>
<evidence type="ECO:0000313" key="3">
    <source>
        <dbReference type="Proteomes" id="UP001189429"/>
    </source>
</evidence>
<name>A0ABN9R8J7_9DINO</name>
<keyword evidence="3" id="KW-1185">Reference proteome</keyword>